<dbReference type="EC" id="2.3.1.-" evidence="4"/>
<dbReference type="InterPro" id="IPR016181">
    <property type="entry name" value="Acyl_CoA_acyltransferase"/>
</dbReference>
<dbReference type="Proteomes" id="UP001244297">
    <property type="component" value="Unassembled WGS sequence"/>
</dbReference>
<evidence type="ECO:0000313" key="4">
    <source>
        <dbReference type="EMBL" id="MDN3574082.1"/>
    </source>
</evidence>
<accession>A0ABT8AVV8</accession>
<dbReference type="PANTHER" id="PTHR43877:SF2">
    <property type="entry name" value="AMINOALKYLPHOSPHONATE N-ACETYLTRANSFERASE-RELATED"/>
    <property type="match status" value="1"/>
</dbReference>
<evidence type="ECO:0000259" key="3">
    <source>
        <dbReference type="PROSITE" id="PS51186"/>
    </source>
</evidence>
<dbReference type="PANTHER" id="PTHR43877">
    <property type="entry name" value="AMINOALKYLPHOSPHONATE N-ACETYLTRANSFERASE-RELATED-RELATED"/>
    <property type="match status" value="1"/>
</dbReference>
<name>A0ABT8AVV8_9HYPH</name>
<gene>
    <name evidence="4" type="ORF">QWZ18_26200</name>
</gene>
<keyword evidence="5" id="KW-1185">Reference proteome</keyword>
<evidence type="ECO:0000256" key="2">
    <source>
        <dbReference type="ARBA" id="ARBA00023315"/>
    </source>
</evidence>
<evidence type="ECO:0000256" key="1">
    <source>
        <dbReference type="ARBA" id="ARBA00022679"/>
    </source>
</evidence>
<evidence type="ECO:0000313" key="5">
    <source>
        <dbReference type="Proteomes" id="UP001244297"/>
    </source>
</evidence>
<proteinExistence type="predicted"/>
<dbReference type="EMBL" id="JAUFPT010000093">
    <property type="protein sequence ID" value="MDN3574082.1"/>
    <property type="molecule type" value="Genomic_DNA"/>
</dbReference>
<keyword evidence="2 4" id="KW-0012">Acyltransferase</keyword>
<comment type="caution">
    <text evidence="4">The sequence shown here is derived from an EMBL/GenBank/DDBJ whole genome shotgun (WGS) entry which is preliminary data.</text>
</comment>
<dbReference type="GO" id="GO:0016746">
    <property type="term" value="F:acyltransferase activity"/>
    <property type="evidence" value="ECO:0007669"/>
    <property type="project" value="UniProtKB-KW"/>
</dbReference>
<sequence>MDEPATIRRGAPADADAIRSLVAAAYAKWIPVIGRLPIPMRADYAQAVLEHRFDLLPVGPNRAGPGLAGPGLAGPDLAGPDLAGSDLAGLIETKAEVDHLLVVNVAVHPAFQGRGFGVALMARADALAAEAGLARLRLYTNKKYTANLRLYGALGYRVEREEPYDGPGRPRDDDVTVHMVKDLA</sequence>
<dbReference type="PROSITE" id="PS51186">
    <property type="entry name" value="GNAT"/>
    <property type="match status" value="1"/>
</dbReference>
<feature type="domain" description="N-acetyltransferase" evidence="3">
    <location>
        <begin position="5"/>
        <end position="184"/>
    </location>
</feature>
<reference evidence="5" key="1">
    <citation type="journal article" date="2019" name="Int. J. Syst. Evol. Microbiol.">
        <title>The Global Catalogue of Microorganisms (GCM) 10K type strain sequencing project: providing services to taxonomists for standard genome sequencing and annotation.</title>
        <authorList>
            <consortium name="The Broad Institute Genomics Platform"/>
            <consortium name="The Broad Institute Genome Sequencing Center for Infectious Disease"/>
            <person name="Wu L."/>
            <person name="Ma J."/>
        </authorList>
    </citation>
    <scope>NUCLEOTIDE SEQUENCE [LARGE SCALE GENOMIC DNA]</scope>
    <source>
        <strain evidence="5">CECT 7806</strain>
    </source>
</reference>
<organism evidence="4 5">
    <name type="scientific">Methylobacterium longum</name>
    <dbReference type="NCBI Taxonomy" id="767694"/>
    <lineage>
        <taxon>Bacteria</taxon>
        <taxon>Pseudomonadati</taxon>
        <taxon>Pseudomonadota</taxon>
        <taxon>Alphaproteobacteria</taxon>
        <taxon>Hyphomicrobiales</taxon>
        <taxon>Methylobacteriaceae</taxon>
        <taxon>Methylobacterium</taxon>
    </lineage>
</organism>
<dbReference type="InterPro" id="IPR000182">
    <property type="entry name" value="GNAT_dom"/>
</dbReference>
<keyword evidence="1 4" id="KW-0808">Transferase</keyword>
<dbReference type="SUPFAM" id="SSF55729">
    <property type="entry name" value="Acyl-CoA N-acyltransferases (Nat)"/>
    <property type="match status" value="1"/>
</dbReference>
<dbReference type="RefSeq" id="WP_238290208.1">
    <property type="nucleotide sequence ID" value="NZ_BPQS01000021.1"/>
</dbReference>
<protein>
    <submittedName>
        <fullName evidence="4">GNAT family N-acetyltransferase</fullName>
        <ecNumber evidence="4">2.3.1.-</ecNumber>
    </submittedName>
</protein>
<dbReference type="Gene3D" id="3.40.630.30">
    <property type="match status" value="1"/>
</dbReference>
<dbReference type="InterPro" id="IPR050832">
    <property type="entry name" value="Bact_Acetyltransf"/>
</dbReference>
<dbReference type="Pfam" id="PF00583">
    <property type="entry name" value="Acetyltransf_1"/>
    <property type="match status" value="1"/>
</dbReference>
<dbReference type="CDD" id="cd04301">
    <property type="entry name" value="NAT_SF"/>
    <property type="match status" value="1"/>
</dbReference>